<sequence>MMTPRIQCIYIETAHSSIPCIEINTRSRFLNSTQARAARAILKLGVREVAELAKVTANTVSRVEQDDPGPRGPQPVTIEAIKRVYEARGVIFFDEGPAPNGGAGVRLAT</sequence>
<dbReference type="SUPFAM" id="SSF47413">
    <property type="entry name" value="lambda repressor-like DNA-binding domains"/>
    <property type="match status" value="1"/>
</dbReference>
<dbReference type="Gene3D" id="1.10.260.40">
    <property type="entry name" value="lambda repressor-like DNA-binding domains"/>
    <property type="match status" value="1"/>
</dbReference>
<evidence type="ECO:0008006" key="3">
    <source>
        <dbReference type="Google" id="ProtNLM"/>
    </source>
</evidence>
<evidence type="ECO:0000313" key="1">
    <source>
        <dbReference type="EMBL" id="CCM75482.1"/>
    </source>
</evidence>
<dbReference type="InterPro" id="IPR001387">
    <property type="entry name" value="Cro/C1-type_HTH"/>
</dbReference>
<dbReference type="Proteomes" id="UP000009319">
    <property type="component" value="Unassembled WGS sequence"/>
</dbReference>
<accession>K0PW64</accession>
<dbReference type="AlphaFoldDB" id="K0PW64"/>
<organism evidence="1 2">
    <name type="scientific">Rhizobium mesoamericanum STM3625</name>
    <dbReference type="NCBI Taxonomy" id="1211777"/>
    <lineage>
        <taxon>Bacteria</taxon>
        <taxon>Pseudomonadati</taxon>
        <taxon>Pseudomonadota</taxon>
        <taxon>Alphaproteobacteria</taxon>
        <taxon>Hyphomicrobiales</taxon>
        <taxon>Rhizobiaceae</taxon>
        <taxon>Rhizobium/Agrobacterium group</taxon>
        <taxon>Rhizobium</taxon>
    </lineage>
</organism>
<proteinExistence type="predicted"/>
<dbReference type="InterPro" id="IPR010982">
    <property type="entry name" value="Lambda_DNA-bd_dom_sf"/>
</dbReference>
<name>K0PW64_9HYPH</name>
<comment type="caution">
    <text evidence="1">The sequence shown here is derived from an EMBL/GenBank/DDBJ whole genome shotgun (WGS) entry which is preliminary data.</text>
</comment>
<dbReference type="EMBL" id="CANI01000015">
    <property type="protein sequence ID" value="CCM75482.1"/>
    <property type="molecule type" value="Genomic_DNA"/>
</dbReference>
<protein>
    <recommendedName>
        <fullName evidence="3">HTH cro/C1-type domain-containing protein</fullName>
    </recommendedName>
</protein>
<dbReference type="CDD" id="cd00093">
    <property type="entry name" value="HTH_XRE"/>
    <property type="match status" value="1"/>
</dbReference>
<dbReference type="HOGENOM" id="CLU_066192_28_2_5"/>
<dbReference type="GO" id="GO:0003677">
    <property type="term" value="F:DNA binding"/>
    <property type="evidence" value="ECO:0007669"/>
    <property type="project" value="InterPro"/>
</dbReference>
<gene>
    <name evidence="1" type="ORF">BN77_2636</name>
</gene>
<reference evidence="1 2" key="1">
    <citation type="journal article" date="2013" name="Genome Announc.">
        <title>Draft Genome Sequence of Rhizobium mesoamericanum STM3625, a Nitrogen-Fixing Symbiont of Mimosa pudica Isolated in French Guiana (South America).</title>
        <authorList>
            <person name="Moulin L."/>
            <person name="Mornico D."/>
            <person name="Melkonian R."/>
            <person name="Klonowska A."/>
        </authorList>
    </citation>
    <scope>NUCLEOTIDE SEQUENCE [LARGE SCALE GENOMIC DNA]</scope>
    <source>
        <strain evidence="1 2">STM3625</strain>
    </source>
</reference>
<evidence type="ECO:0000313" key="2">
    <source>
        <dbReference type="Proteomes" id="UP000009319"/>
    </source>
</evidence>
<keyword evidence="2" id="KW-1185">Reference proteome</keyword>